<dbReference type="InterPro" id="IPR000428">
    <property type="entry name" value="Cu-bd"/>
</dbReference>
<evidence type="ECO:0000259" key="1">
    <source>
        <dbReference type="PROSITE" id="PS50846"/>
    </source>
</evidence>
<dbReference type="InterPro" id="IPR006121">
    <property type="entry name" value="HMA_dom"/>
</dbReference>
<dbReference type="GO" id="GO:0006825">
    <property type="term" value="P:copper ion transport"/>
    <property type="evidence" value="ECO:0007669"/>
    <property type="project" value="InterPro"/>
</dbReference>
<dbReference type="eggNOG" id="COG2608">
    <property type="taxonomic scope" value="Bacteria"/>
</dbReference>
<dbReference type="OrthoDB" id="9801832at2"/>
<comment type="caution">
    <text evidence="2">The sequence shown here is derived from an EMBL/GenBank/DDBJ whole genome shotgun (WGS) entry which is preliminary data.</text>
</comment>
<dbReference type="Gene3D" id="3.30.70.100">
    <property type="match status" value="1"/>
</dbReference>
<sequence>MEKKTFSIPNISCSHCTAAIRNELGELAGVVRVEGNPGDRTVTVEWEKPATEADIVARLREINYPPAP</sequence>
<accession>S7TGI4</accession>
<dbReference type="Proteomes" id="UP000014977">
    <property type="component" value="Unassembled WGS sequence"/>
</dbReference>
<reference evidence="2 3" key="1">
    <citation type="journal article" date="2013" name="Genome Announc.">
        <title>Draft genome sequences for three mercury-methylating, sulfate-reducing bacteria.</title>
        <authorList>
            <person name="Brown S.D."/>
            <person name="Hurt R.A.Jr."/>
            <person name="Gilmour C.C."/>
            <person name="Elias D.A."/>
        </authorList>
    </citation>
    <scope>NUCLEOTIDE SEQUENCE [LARGE SCALE GENOMIC DNA]</scope>
    <source>
        <strain evidence="2 3">DSM 2059</strain>
    </source>
</reference>
<organism evidence="2 3">
    <name type="scientific">Desulfococcus multivorans DSM 2059</name>
    <dbReference type="NCBI Taxonomy" id="1121405"/>
    <lineage>
        <taxon>Bacteria</taxon>
        <taxon>Pseudomonadati</taxon>
        <taxon>Thermodesulfobacteriota</taxon>
        <taxon>Desulfobacteria</taxon>
        <taxon>Desulfobacterales</taxon>
        <taxon>Desulfococcaceae</taxon>
        <taxon>Desulfococcus</taxon>
    </lineage>
</organism>
<evidence type="ECO:0000313" key="3">
    <source>
        <dbReference type="Proteomes" id="UP000014977"/>
    </source>
</evidence>
<keyword evidence="3" id="KW-1185">Reference proteome</keyword>
<dbReference type="Pfam" id="PF00403">
    <property type="entry name" value="HMA"/>
    <property type="match status" value="1"/>
</dbReference>
<proteinExistence type="predicted"/>
<dbReference type="GO" id="GO:0005507">
    <property type="term" value="F:copper ion binding"/>
    <property type="evidence" value="ECO:0007669"/>
    <property type="project" value="InterPro"/>
</dbReference>
<dbReference type="SUPFAM" id="SSF55008">
    <property type="entry name" value="HMA, heavy metal-associated domain"/>
    <property type="match status" value="1"/>
</dbReference>
<dbReference type="PRINTS" id="PR00944">
    <property type="entry name" value="CUEXPORT"/>
</dbReference>
<name>S7TGI4_DESML</name>
<gene>
    <name evidence="2" type="ORF">dsmv_0586</name>
</gene>
<dbReference type="CDD" id="cd00371">
    <property type="entry name" value="HMA"/>
    <property type="match status" value="1"/>
</dbReference>
<dbReference type="RefSeq" id="WP_020877697.1">
    <property type="nucleotide sequence ID" value="NZ_ATHJ01000105.1"/>
</dbReference>
<dbReference type="PROSITE" id="PS50846">
    <property type="entry name" value="HMA_2"/>
    <property type="match status" value="1"/>
</dbReference>
<evidence type="ECO:0000313" key="2">
    <source>
        <dbReference type="EMBL" id="EPR35881.1"/>
    </source>
</evidence>
<dbReference type="InterPro" id="IPR036163">
    <property type="entry name" value="HMA_dom_sf"/>
</dbReference>
<dbReference type="AlphaFoldDB" id="S7TGI4"/>
<dbReference type="EMBL" id="ATHJ01000105">
    <property type="protein sequence ID" value="EPR35881.1"/>
    <property type="molecule type" value="Genomic_DNA"/>
</dbReference>
<protein>
    <submittedName>
        <fullName evidence="2">Heavy metal transport/detoxification protein</fullName>
    </submittedName>
</protein>
<dbReference type="STRING" id="897.B2D07_15580"/>
<feature type="domain" description="HMA" evidence="1">
    <location>
        <begin position="2"/>
        <end position="67"/>
    </location>
</feature>